<name>A0A9W6KH75_9ACTN</name>
<dbReference type="Pfam" id="PF18970">
    <property type="entry name" value="DUF5709"/>
    <property type="match status" value="1"/>
</dbReference>
<reference evidence="3" key="2">
    <citation type="submission" date="2023-01" db="EMBL/GenBank/DDBJ databases">
        <authorList>
            <person name="Sun Q."/>
            <person name="Evtushenko L."/>
        </authorList>
    </citation>
    <scope>NUCLEOTIDE SEQUENCE</scope>
    <source>
        <strain evidence="3">VKM Ac-1321</strain>
    </source>
</reference>
<keyword evidence="4" id="KW-1185">Reference proteome</keyword>
<feature type="compositionally biased region" description="Acidic residues" evidence="1">
    <location>
        <begin position="158"/>
        <end position="168"/>
    </location>
</feature>
<proteinExistence type="predicted"/>
<organism evidence="3 4">
    <name type="scientific">Dactylosporangium matsuzakiense</name>
    <dbReference type="NCBI Taxonomy" id="53360"/>
    <lineage>
        <taxon>Bacteria</taxon>
        <taxon>Bacillati</taxon>
        <taxon>Actinomycetota</taxon>
        <taxon>Actinomycetes</taxon>
        <taxon>Micromonosporales</taxon>
        <taxon>Micromonosporaceae</taxon>
        <taxon>Dactylosporangium</taxon>
    </lineage>
</organism>
<dbReference type="EMBL" id="BSFP01000013">
    <property type="protein sequence ID" value="GLL01158.1"/>
    <property type="molecule type" value="Genomic_DNA"/>
</dbReference>
<evidence type="ECO:0000313" key="4">
    <source>
        <dbReference type="Proteomes" id="UP001143480"/>
    </source>
</evidence>
<accession>A0A9W6KH75</accession>
<reference evidence="3" key="1">
    <citation type="journal article" date="2014" name="Int. J. Syst. Evol. Microbiol.">
        <title>Complete genome sequence of Corynebacterium casei LMG S-19264T (=DSM 44701T), isolated from a smear-ripened cheese.</title>
        <authorList>
            <consortium name="US DOE Joint Genome Institute (JGI-PGF)"/>
            <person name="Walter F."/>
            <person name="Albersmeier A."/>
            <person name="Kalinowski J."/>
            <person name="Ruckert C."/>
        </authorList>
    </citation>
    <scope>NUCLEOTIDE SEQUENCE</scope>
    <source>
        <strain evidence="3">VKM Ac-1321</strain>
    </source>
</reference>
<sequence>MRTDDYPNPVSDPEAAGLPGTADDDSTARDDGESGRIADGPDPSALPLDRDDQPLAVDHFGTTPEEAREGEPLDLKLEREVPDPALEEIGEPRPDARAVADTEEAFDPDALAADVDAVEQGTVIDDAPVEPNLDSPVSMYDTGIGGGGGGKVGRLVEPDEGLGPDEEKDAIAYDAGSAGGGASAEEAALHEVPEP</sequence>
<feature type="compositionally biased region" description="Gly residues" evidence="1">
    <location>
        <begin position="143"/>
        <end position="152"/>
    </location>
</feature>
<feature type="region of interest" description="Disordered" evidence="1">
    <location>
        <begin position="1"/>
        <end position="97"/>
    </location>
</feature>
<feature type="compositionally biased region" description="Basic and acidic residues" evidence="1">
    <location>
        <begin position="65"/>
        <end position="82"/>
    </location>
</feature>
<dbReference type="RefSeq" id="WP_261965435.1">
    <property type="nucleotide sequence ID" value="NZ_BAAAXA010000001.1"/>
</dbReference>
<evidence type="ECO:0000259" key="2">
    <source>
        <dbReference type="Pfam" id="PF18970"/>
    </source>
</evidence>
<dbReference type="AlphaFoldDB" id="A0A9W6KH75"/>
<comment type="caution">
    <text evidence="3">The sequence shown here is derived from an EMBL/GenBank/DDBJ whole genome shotgun (WGS) entry which is preliminary data.</text>
</comment>
<protein>
    <recommendedName>
        <fullName evidence="2">DUF5709 domain-containing protein</fullName>
    </recommendedName>
</protein>
<dbReference type="InterPro" id="IPR043763">
    <property type="entry name" value="DUF5709"/>
</dbReference>
<feature type="domain" description="DUF5709" evidence="2">
    <location>
        <begin position="149"/>
        <end position="194"/>
    </location>
</feature>
<dbReference type="Proteomes" id="UP001143480">
    <property type="component" value="Unassembled WGS sequence"/>
</dbReference>
<feature type="region of interest" description="Disordered" evidence="1">
    <location>
        <begin position="122"/>
        <end position="195"/>
    </location>
</feature>
<feature type="compositionally biased region" description="Basic and acidic residues" evidence="1">
    <location>
        <begin position="26"/>
        <end position="36"/>
    </location>
</feature>
<gene>
    <name evidence="3" type="ORF">GCM10017581_028990</name>
</gene>
<evidence type="ECO:0000256" key="1">
    <source>
        <dbReference type="SAM" id="MobiDB-lite"/>
    </source>
</evidence>
<evidence type="ECO:0000313" key="3">
    <source>
        <dbReference type="EMBL" id="GLL01158.1"/>
    </source>
</evidence>